<organism evidence="1 2">
    <name type="scientific">Cirrhinus molitorella</name>
    <name type="common">mud carp</name>
    <dbReference type="NCBI Taxonomy" id="172907"/>
    <lineage>
        <taxon>Eukaryota</taxon>
        <taxon>Metazoa</taxon>
        <taxon>Chordata</taxon>
        <taxon>Craniata</taxon>
        <taxon>Vertebrata</taxon>
        <taxon>Euteleostomi</taxon>
        <taxon>Actinopterygii</taxon>
        <taxon>Neopterygii</taxon>
        <taxon>Teleostei</taxon>
        <taxon>Ostariophysi</taxon>
        <taxon>Cypriniformes</taxon>
        <taxon>Cyprinidae</taxon>
        <taxon>Labeoninae</taxon>
        <taxon>Labeonini</taxon>
        <taxon>Cirrhinus</taxon>
    </lineage>
</organism>
<proteinExistence type="predicted"/>
<evidence type="ECO:0000313" key="2">
    <source>
        <dbReference type="Proteomes" id="UP001558613"/>
    </source>
</evidence>
<accession>A0ABR3NX17</accession>
<evidence type="ECO:0000313" key="1">
    <source>
        <dbReference type="EMBL" id="KAL1281337.1"/>
    </source>
</evidence>
<protein>
    <submittedName>
        <fullName evidence="1">Uncharacterized protein</fullName>
    </submittedName>
</protein>
<dbReference type="EMBL" id="JAYMGO010000001">
    <property type="protein sequence ID" value="KAL1281337.1"/>
    <property type="molecule type" value="Genomic_DNA"/>
</dbReference>
<gene>
    <name evidence="1" type="ORF">QQF64_000140</name>
</gene>
<sequence>MPESPLIARSSQRGNTTSPLMHPSLLQGPLLGCHRVQPLSILQQGDIFPDILFLVGLSQLMDRSVMAGSRSGGLVFKSSPKCLAHLFIFYLSQGLF</sequence>
<name>A0ABR3NX17_9TELE</name>
<comment type="caution">
    <text evidence="1">The sequence shown here is derived from an EMBL/GenBank/DDBJ whole genome shotgun (WGS) entry which is preliminary data.</text>
</comment>
<dbReference type="Proteomes" id="UP001558613">
    <property type="component" value="Unassembled WGS sequence"/>
</dbReference>
<keyword evidence="2" id="KW-1185">Reference proteome</keyword>
<reference evidence="1 2" key="1">
    <citation type="submission" date="2023-09" db="EMBL/GenBank/DDBJ databases">
        <authorList>
            <person name="Wang M."/>
        </authorList>
    </citation>
    <scope>NUCLEOTIDE SEQUENCE [LARGE SCALE GENOMIC DNA]</scope>
    <source>
        <strain evidence="1">GT-2023</strain>
        <tissue evidence="1">Liver</tissue>
    </source>
</reference>